<comment type="caution">
    <text evidence="2">The sequence shown here is derived from an EMBL/GenBank/DDBJ whole genome shotgun (WGS) entry which is preliminary data.</text>
</comment>
<feature type="transmembrane region" description="Helical" evidence="1">
    <location>
        <begin position="64"/>
        <end position="86"/>
    </location>
</feature>
<evidence type="ECO:0008006" key="4">
    <source>
        <dbReference type="Google" id="ProtNLM"/>
    </source>
</evidence>
<evidence type="ECO:0000313" key="3">
    <source>
        <dbReference type="Proteomes" id="UP000559626"/>
    </source>
</evidence>
<gene>
    <name evidence="2" type="ORF">HHL22_22185</name>
</gene>
<keyword evidence="1" id="KW-1133">Transmembrane helix</keyword>
<protein>
    <recommendedName>
        <fullName evidence="4">Band 7 domain-containing protein</fullName>
    </recommendedName>
</protein>
<dbReference type="AlphaFoldDB" id="A0A7Y0FQ01"/>
<sequence length="545" mass="61074">MNITYPTAVRPSVTVTSSSGNEPAINKITLVVCGVLFFCTFPYWFGDTSSKASLVNVLLMRNGLLNETLSFWGHLLLTVGWLYLFYKGGASEWVGWRISSTRQITRLFYHSQKPATWGLRAILGLLLVLLAYKLYSALLGFAEGSELPRAQVLSVLLLIALLLLLWNVRYINPQPLQTTGFIAGRNRPLWVNISPTQLVYVAQFSGGMQTWVRHPAGFADISYTDVYAFDIKSLSHKLHNARTAQSIMGDIRYNLTLRPIFSSFPTHLTDTQIQNIQARLGANVDITTEISAAFDRQALIDSVTSRYFNAVSDVYTKSGATVFDDVNREVFSNFDKLKTSINFAGLEEDCQNRIKQHLARITTIEDAFDVAEFIIVDVQFSEGEIKNMLNDVRERAMVLANGRTIIEQEMAKATINDGGQPGVNVVKRAEDRTKGIGILRSNFSSHKQEPKVLSPAEQQTEFKEAVRQGSNKLLNILLDPTQQGPEATSQALLLASPLFTERNISPESFVKRFLQKVEAEKNEPSEEVLRRLVENTLLEFFNESA</sequence>
<evidence type="ECO:0000313" key="2">
    <source>
        <dbReference type="EMBL" id="NML67919.1"/>
    </source>
</evidence>
<keyword evidence="1" id="KW-0472">Membrane</keyword>
<evidence type="ECO:0000256" key="1">
    <source>
        <dbReference type="SAM" id="Phobius"/>
    </source>
</evidence>
<feature type="transmembrane region" description="Helical" evidence="1">
    <location>
        <begin position="147"/>
        <end position="166"/>
    </location>
</feature>
<dbReference type="EMBL" id="JABBGH010000004">
    <property type="protein sequence ID" value="NML67919.1"/>
    <property type="molecule type" value="Genomic_DNA"/>
</dbReference>
<keyword evidence="3" id="KW-1185">Reference proteome</keyword>
<keyword evidence="1" id="KW-0812">Transmembrane</keyword>
<proteinExistence type="predicted"/>
<accession>A0A7Y0FQ01</accession>
<organism evidence="2 3">
    <name type="scientific">Hymenobacter polaris</name>
    <dbReference type="NCBI Taxonomy" id="2682546"/>
    <lineage>
        <taxon>Bacteria</taxon>
        <taxon>Pseudomonadati</taxon>
        <taxon>Bacteroidota</taxon>
        <taxon>Cytophagia</taxon>
        <taxon>Cytophagales</taxon>
        <taxon>Hymenobacteraceae</taxon>
        <taxon>Hymenobacter</taxon>
    </lineage>
</organism>
<name>A0A7Y0FQ01_9BACT</name>
<feature type="transmembrane region" description="Helical" evidence="1">
    <location>
        <begin position="117"/>
        <end position="135"/>
    </location>
</feature>
<reference evidence="2 3" key="1">
    <citation type="submission" date="2020-04" db="EMBL/GenBank/DDBJ databases">
        <title>Hymenobacter polaris sp. nov., isolated from Arctic soil.</title>
        <authorList>
            <person name="Dahal R.H."/>
        </authorList>
    </citation>
    <scope>NUCLEOTIDE SEQUENCE [LARGE SCALE GENOMIC DNA]</scope>
    <source>
        <strain evidence="2 3">RP-2-7</strain>
    </source>
</reference>
<feature type="transmembrane region" description="Helical" evidence="1">
    <location>
        <begin position="24"/>
        <end position="44"/>
    </location>
</feature>
<dbReference type="RefSeq" id="WP_169533625.1">
    <property type="nucleotide sequence ID" value="NZ_JABBGH010000004.1"/>
</dbReference>
<dbReference type="Proteomes" id="UP000559626">
    <property type="component" value="Unassembled WGS sequence"/>
</dbReference>